<dbReference type="EMBL" id="MG777487">
    <property type="protein sequence ID" value="AUW31001.1"/>
    <property type="molecule type" value="Genomic_DNA"/>
</dbReference>
<reference evidence="2" key="1">
    <citation type="submission" date="2016-05" db="EMBL/GenBank/DDBJ databases">
        <title>Lichen genome sequencing reveals its rich biosynthetic potential.</title>
        <authorList>
            <person name="Bertrand R.L."/>
            <person name="Abdel-Hameed M."/>
            <person name="Sorensen J.L."/>
        </authorList>
    </citation>
    <scope>NUCLEOTIDE SEQUENCE</scope>
</reference>
<evidence type="ECO:0000256" key="1">
    <source>
        <dbReference type="SAM" id="Phobius"/>
    </source>
</evidence>
<feature type="transmembrane region" description="Helical" evidence="1">
    <location>
        <begin position="141"/>
        <end position="159"/>
    </location>
</feature>
<keyword evidence="1" id="KW-0812">Transmembrane</keyword>
<evidence type="ECO:0000313" key="2">
    <source>
        <dbReference type="EMBL" id="ANM86689.1"/>
    </source>
</evidence>
<proteinExistence type="predicted"/>
<evidence type="ECO:0000313" key="3">
    <source>
        <dbReference type="EMBL" id="AUW31001.1"/>
    </source>
</evidence>
<dbReference type="EMBL" id="KX264291">
    <property type="protein sequence ID" value="ANM86689.1"/>
    <property type="molecule type" value="Genomic_DNA"/>
</dbReference>
<protein>
    <submittedName>
        <fullName evidence="2">Uncharacterized protein</fullName>
    </submittedName>
</protein>
<accession>A0A1Z1CJE6</accession>
<organism evidence="2">
    <name type="scientific">Cladonia uncialis subsp. uncialis</name>
    <dbReference type="NCBI Taxonomy" id="180999"/>
    <lineage>
        <taxon>Eukaryota</taxon>
        <taxon>Fungi</taxon>
        <taxon>Dikarya</taxon>
        <taxon>Ascomycota</taxon>
        <taxon>Pezizomycotina</taxon>
        <taxon>Lecanoromycetes</taxon>
        <taxon>OSLEUM clade</taxon>
        <taxon>Lecanoromycetidae</taxon>
        <taxon>Lecanorales</taxon>
        <taxon>Lecanorineae</taxon>
        <taxon>Cladoniaceae</taxon>
        <taxon>Cladonia</taxon>
    </lineage>
</organism>
<dbReference type="AlphaFoldDB" id="A0A1Z1CJE6"/>
<keyword evidence="1" id="KW-0472">Membrane</keyword>
<keyword evidence="1" id="KW-1133">Transmembrane helix</keyword>
<reference evidence="3" key="2">
    <citation type="submission" date="2017-12" db="EMBL/GenBank/DDBJ databases">
        <title>Genome Sequencing Reveals a Rich Biosynthetic Potential.</title>
        <authorList>
            <person name="Bertrand R.L."/>
            <person name="Abdel-Hameed M.E."/>
            <person name="Sorensen J.L."/>
        </authorList>
    </citation>
    <scope>NUCLEOTIDE SEQUENCE</scope>
</reference>
<sequence length="175" mass="19206">MAGFFRLNAVITPALPTLLLFHIAATTSHNLSVIVNAVVLLGSLVATAEKPGHTGFGQDCSCRSPGTNLMLDYNIIAVASRAGLRSLLCRTIRGTQIEIDAGHGKLRVTALETGIFKVYLDKMMLYATDYRALSGKLTWNSLFQILDAAWFCFVIWLYITSSMGRSLRKEYILAS</sequence>
<name>A0A1Z1CJE6_CLAUC</name>